<feature type="region of interest" description="Disordered" evidence="1">
    <location>
        <begin position="36"/>
        <end position="81"/>
    </location>
</feature>
<dbReference type="InterPro" id="IPR018114">
    <property type="entry name" value="TRYPSIN_HIS"/>
</dbReference>
<evidence type="ECO:0000256" key="1">
    <source>
        <dbReference type="SAM" id="MobiDB-lite"/>
    </source>
</evidence>
<keyword evidence="2" id="KW-1133">Transmembrane helix</keyword>
<dbReference type="PROSITE" id="PS00134">
    <property type="entry name" value="TRYPSIN_HIS"/>
    <property type="match status" value="1"/>
</dbReference>
<reference evidence="4 5" key="1">
    <citation type="submission" date="2019-06" db="EMBL/GenBank/DDBJ databases">
        <title>Sequencing the genomes of 1000 actinobacteria strains.</title>
        <authorList>
            <person name="Klenk H.-P."/>
        </authorList>
    </citation>
    <scope>NUCLEOTIDE SEQUENCE [LARGE SCALE GENOMIC DNA]</scope>
    <source>
        <strain evidence="4 5">DSM 45301</strain>
    </source>
</reference>
<dbReference type="GO" id="GO:0006508">
    <property type="term" value="P:proteolysis"/>
    <property type="evidence" value="ECO:0007669"/>
    <property type="project" value="InterPro"/>
</dbReference>
<dbReference type="AlphaFoldDB" id="A0A543DKC6"/>
<keyword evidence="2" id="KW-0812">Transmembrane</keyword>
<dbReference type="InterPro" id="IPR009003">
    <property type="entry name" value="Peptidase_S1_PA"/>
</dbReference>
<keyword evidence="2" id="KW-0472">Membrane</keyword>
<dbReference type="GO" id="GO:0004252">
    <property type="term" value="F:serine-type endopeptidase activity"/>
    <property type="evidence" value="ECO:0007669"/>
    <property type="project" value="InterPro"/>
</dbReference>
<feature type="chain" id="PRO_5022112162" evidence="3">
    <location>
        <begin position="36"/>
        <end position="447"/>
    </location>
</feature>
<keyword evidence="3" id="KW-0732">Signal</keyword>
<dbReference type="SUPFAM" id="SSF50494">
    <property type="entry name" value="Trypsin-like serine proteases"/>
    <property type="match status" value="1"/>
</dbReference>
<proteinExistence type="predicted"/>
<evidence type="ECO:0000313" key="5">
    <source>
        <dbReference type="Proteomes" id="UP000315677"/>
    </source>
</evidence>
<sequence>MRVVPAAASSTRWLRVASIALITICLGVSISGASAAAVPPPPVTPSPNTGQSEPGAASPSETAAPSATSAPGPAAIQPPPAALNTFIDSAQLESLQQSIVGLVTIWEEPIDPFAIPVVTEPQDPAAPPELPVMSICTGWFDTPTTIVTAGHCVDTKEGRLAMHMQDGPVDPETGWPLPLDPGLPEPQRTVWAFQPRELPGAVLTSPVIVRVHSFRSAEEGDTAKLEVHGLPPAKPLAIAPNAPQLGEPVTSIGFPGLNISETDGIDIPGLLSGGKAPADVLQDSRLQPASTSGTIIARQFRQGVAVHQVSADFDQGMSGGPTVNSRGEVYGINSQMTIPFFGQNFNVITDTGMLREFLGQEAPFEAPQPEAARPEAAPSSAPAASTGRVTAAVVPTDRAAPGTLAGWPWPYLLSGLGGVALGGGLVGWVLKRSTRATTNEGRAAAGA</sequence>
<feature type="compositionally biased region" description="Low complexity" evidence="1">
    <location>
        <begin position="52"/>
        <end position="75"/>
    </location>
</feature>
<feature type="signal peptide" evidence="3">
    <location>
        <begin position="1"/>
        <end position="35"/>
    </location>
</feature>
<name>A0A543DKC6_9PSEU</name>
<evidence type="ECO:0000313" key="4">
    <source>
        <dbReference type="EMBL" id="TQM09788.1"/>
    </source>
</evidence>
<gene>
    <name evidence="4" type="ORF">FB558_5561</name>
</gene>
<dbReference type="Gene3D" id="2.40.10.10">
    <property type="entry name" value="Trypsin-like serine proteases"/>
    <property type="match status" value="1"/>
</dbReference>
<accession>A0A543DKC6</accession>
<organism evidence="4 5">
    <name type="scientific">Pseudonocardia kunmingensis</name>
    <dbReference type="NCBI Taxonomy" id="630975"/>
    <lineage>
        <taxon>Bacteria</taxon>
        <taxon>Bacillati</taxon>
        <taxon>Actinomycetota</taxon>
        <taxon>Actinomycetes</taxon>
        <taxon>Pseudonocardiales</taxon>
        <taxon>Pseudonocardiaceae</taxon>
        <taxon>Pseudonocardia</taxon>
    </lineage>
</organism>
<evidence type="ECO:0000256" key="3">
    <source>
        <dbReference type="SAM" id="SignalP"/>
    </source>
</evidence>
<dbReference type="EMBL" id="VFPA01000003">
    <property type="protein sequence ID" value="TQM09788.1"/>
    <property type="molecule type" value="Genomic_DNA"/>
</dbReference>
<dbReference type="Proteomes" id="UP000315677">
    <property type="component" value="Unassembled WGS sequence"/>
</dbReference>
<protein>
    <submittedName>
        <fullName evidence="4">Trypsin-like peptidase</fullName>
    </submittedName>
</protein>
<feature type="compositionally biased region" description="Low complexity" evidence="1">
    <location>
        <begin position="366"/>
        <end position="385"/>
    </location>
</feature>
<evidence type="ECO:0000256" key="2">
    <source>
        <dbReference type="SAM" id="Phobius"/>
    </source>
</evidence>
<feature type="region of interest" description="Disordered" evidence="1">
    <location>
        <begin position="366"/>
        <end position="389"/>
    </location>
</feature>
<keyword evidence="5" id="KW-1185">Reference proteome</keyword>
<comment type="caution">
    <text evidence="4">The sequence shown here is derived from an EMBL/GenBank/DDBJ whole genome shotgun (WGS) entry which is preliminary data.</text>
</comment>
<dbReference type="Pfam" id="PF13365">
    <property type="entry name" value="Trypsin_2"/>
    <property type="match status" value="1"/>
</dbReference>
<feature type="transmembrane region" description="Helical" evidence="2">
    <location>
        <begin position="409"/>
        <end position="430"/>
    </location>
</feature>
<dbReference type="InterPro" id="IPR043504">
    <property type="entry name" value="Peptidase_S1_PA_chymotrypsin"/>
</dbReference>